<proteinExistence type="predicted"/>
<comment type="caution">
    <text evidence="1">The sequence shown here is derived from an EMBL/GenBank/DDBJ whole genome shotgun (WGS) entry which is preliminary data.</text>
</comment>
<protein>
    <submittedName>
        <fullName evidence="1">Uncharacterized protein</fullName>
    </submittedName>
</protein>
<dbReference type="Proteomes" id="UP000592820">
    <property type="component" value="Unassembled WGS sequence"/>
</dbReference>
<sequence length="155" mass="17825">MLLPASRLRPRRFAGNARCYTCIINRKRITETAMGCALFAAERRDPFSGGRKAMSIQEYAPYRGCNIEVNVTLSKTHWLGGKYRRYRVSWTVTLPGNPHQEVVSFPEQFDFLTEREAFRYGENRAHTYIDSILSTPSQRRGLRDAVAQPATRHDV</sequence>
<organism evidence="1 2">
    <name type="scientific">Paraburkholderia youngii</name>
    <dbReference type="NCBI Taxonomy" id="2782701"/>
    <lineage>
        <taxon>Bacteria</taxon>
        <taxon>Pseudomonadati</taxon>
        <taxon>Pseudomonadota</taxon>
        <taxon>Betaproteobacteria</taxon>
        <taxon>Burkholderiales</taxon>
        <taxon>Burkholderiaceae</taxon>
        <taxon>Paraburkholderia</taxon>
    </lineage>
</organism>
<reference evidence="1 2" key="1">
    <citation type="submission" date="2020-08" db="EMBL/GenBank/DDBJ databases">
        <title>Genomic Encyclopedia of Type Strains, Phase IV (KMG-V): Genome sequencing to study the core and pangenomes of soil and plant-associated prokaryotes.</title>
        <authorList>
            <person name="Whitman W."/>
        </authorList>
    </citation>
    <scope>NUCLEOTIDE SEQUENCE [LARGE SCALE GENOMIC DNA]</scope>
    <source>
        <strain evidence="1 2">JPY162</strain>
    </source>
</reference>
<dbReference type="RefSeq" id="WP_260332500.1">
    <property type="nucleotide sequence ID" value="NZ_JACHDE010000039.1"/>
</dbReference>
<accession>A0A7W8LFC4</accession>
<evidence type="ECO:0000313" key="1">
    <source>
        <dbReference type="EMBL" id="MBB5405693.1"/>
    </source>
</evidence>
<name>A0A7W8LFC4_9BURK</name>
<dbReference type="AlphaFoldDB" id="A0A7W8LFC4"/>
<gene>
    <name evidence="1" type="ORF">HDG41_007789</name>
</gene>
<dbReference type="EMBL" id="JACHDE010000039">
    <property type="protein sequence ID" value="MBB5405693.1"/>
    <property type="molecule type" value="Genomic_DNA"/>
</dbReference>
<evidence type="ECO:0000313" key="2">
    <source>
        <dbReference type="Proteomes" id="UP000592820"/>
    </source>
</evidence>